<dbReference type="GeneID" id="10360840"/>
<dbReference type="SUPFAM" id="SSF102198">
    <property type="entry name" value="Putative cyclase"/>
    <property type="match status" value="1"/>
</dbReference>
<dbReference type="GO" id="GO:0004061">
    <property type="term" value="F:arylformamidase activity"/>
    <property type="evidence" value="ECO:0007669"/>
    <property type="project" value="InterPro"/>
</dbReference>
<proteinExistence type="predicted"/>
<dbReference type="HOGENOM" id="CLU_030671_3_0_2"/>
<dbReference type="PANTHER" id="PTHR31118:SF12">
    <property type="entry name" value="CYCLASE-LIKE PROTEIN 2"/>
    <property type="match status" value="1"/>
</dbReference>
<reference evidence="1 2" key="1">
    <citation type="journal article" date="2011" name="J. Bacteriol.">
        <title>Complete genome sequence of the thermoacidophilic crenarchaeon Thermoproteus uzoniensis 768-20.</title>
        <authorList>
            <person name="Mardanov A.V."/>
            <person name="Gumerov V.M."/>
            <person name="Beletsky A.V."/>
            <person name="Prokofeva M.I."/>
            <person name="Bonch-Osmolovskaya E.A."/>
            <person name="Ravin N.V."/>
            <person name="Skryabin K.G."/>
        </authorList>
    </citation>
    <scope>NUCLEOTIDE SEQUENCE [LARGE SCALE GENOMIC DNA]</scope>
    <source>
        <strain evidence="1 2">768-20</strain>
    </source>
</reference>
<dbReference type="Pfam" id="PF04199">
    <property type="entry name" value="Cyclase"/>
    <property type="match status" value="1"/>
</dbReference>
<sequence length="229" mass="25043">MKVIDLSRELYNGMQTYPGDPPYRHEYVSLAKKYGEVTLSRLDMGSHTGTHIDAPAHFVPGGDTIERIPLERFVVRGNVLDLSWKRPGEAITASDLSRFSDKISRGRAVMIYTGFSSKYGTEEFLYNWPYLSRDAADYLANAGVAAVGVEGMSVAGYAGVEGFPYPPRVPKDDVVYVHHRLLSSGVIIIENLANLESVLRECGGEALFVFAPIKIRGGEGGPARALAIC</sequence>
<accession>F2L0X4</accession>
<dbReference type="InterPro" id="IPR007325">
    <property type="entry name" value="KFase/CYL"/>
</dbReference>
<dbReference type="AlphaFoldDB" id="F2L0X4"/>
<dbReference type="OrthoDB" id="9014at2157"/>
<dbReference type="KEGG" id="tuz:TUZN_1313"/>
<dbReference type="PANTHER" id="PTHR31118">
    <property type="entry name" value="CYCLASE-LIKE PROTEIN 2"/>
    <property type="match status" value="1"/>
</dbReference>
<organism evidence="1 2">
    <name type="scientific">Thermoproteus uzoniensis (strain 768-20)</name>
    <dbReference type="NCBI Taxonomy" id="999630"/>
    <lineage>
        <taxon>Archaea</taxon>
        <taxon>Thermoproteota</taxon>
        <taxon>Thermoprotei</taxon>
        <taxon>Thermoproteales</taxon>
        <taxon>Thermoproteaceae</taxon>
        <taxon>Thermoproteus</taxon>
    </lineage>
</organism>
<dbReference type="GO" id="GO:0019441">
    <property type="term" value="P:L-tryptophan catabolic process to kynurenine"/>
    <property type="evidence" value="ECO:0007669"/>
    <property type="project" value="InterPro"/>
</dbReference>
<dbReference type="InterPro" id="IPR037175">
    <property type="entry name" value="KFase_sf"/>
</dbReference>
<dbReference type="eggNOG" id="arCOG02462">
    <property type="taxonomic scope" value="Archaea"/>
</dbReference>
<protein>
    <submittedName>
        <fullName evidence="1">Cyclase family protein</fullName>
    </submittedName>
</protein>
<dbReference type="RefSeq" id="WP_013680125.1">
    <property type="nucleotide sequence ID" value="NC_015315.1"/>
</dbReference>
<dbReference type="STRING" id="999630.TUZN_1313"/>
<gene>
    <name evidence="1" type="ordered locus">TUZN_1313</name>
</gene>
<keyword evidence="2" id="KW-1185">Reference proteome</keyword>
<evidence type="ECO:0000313" key="1">
    <source>
        <dbReference type="EMBL" id="AEA12789.1"/>
    </source>
</evidence>
<reference key="2">
    <citation type="submission" date="2011-03" db="EMBL/GenBank/DDBJ databases">
        <title>Complete genome sequence of the thermoacidophilic crenarchaeon Thermoproteus uzoniensis 768-20.</title>
        <authorList>
            <person name="Mardanov A.V."/>
            <person name="Gumerov V.M."/>
            <person name="Beletsky A.V."/>
            <person name="Prokofeva M.I."/>
            <person name="Bonch-Osmolovskaya E.A."/>
            <person name="Ravin N.V."/>
            <person name="Skryabin K.G."/>
        </authorList>
    </citation>
    <scope>NUCLEOTIDE SEQUENCE</scope>
    <source>
        <strain>768-20</strain>
    </source>
</reference>
<dbReference type="Proteomes" id="UP000008138">
    <property type="component" value="Chromosome"/>
</dbReference>
<name>F2L0X4_THEU7</name>
<evidence type="ECO:0000313" key="2">
    <source>
        <dbReference type="Proteomes" id="UP000008138"/>
    </source>
</evidence>
<dbReference type="Gene3D" id="3.50.30.50">
    <property type="entry name" value="Putative cyclase"/>
    <property type="match status" value="1"/>
</dbReference>
<dbReference type="EMBL" id="CP002590">
    <property type="protein sequence ID" value="AEA12789.1"/>
    <property type="molecule type" value="Genomic_DNA"/>
</dbReference>